<dbReference type="InterPro" id="IPR008972">
    <property type="entry name" value="Cupredoxin"/>
</dbReference>
<evidence type="ECO:0000256" key="2">
    <source>
        <dbReference type="SAM" id="SignalP"/>
    </source>
</evidence>
<dbReference type="SUPFAM" id="SSF49503">
    <property type="entry name" value="Cupredoxins"/>
    <property type="match status" value="1"/>
</dbReference>
<feature type="signal peptide" evidence="2">
    <location>
        <begin position="1"/>
        <end position="21"/>
    </location>
</feature>
<keyword evidence="4" id="KW-1185">Reference proteome</keyword>
<feature type="chain" id="PRO_5039496180" description="Cupredoxin-like domain-containing protein" evidence="2">
    <location>
        <begin position="22"/>
        <end position="132"/>
    </location>
</feature>
<evidence type="ECO:0000313" key="4">
    <source>
        <dbReference type="Proteomes" id="UP000515728"/>
    </source>
</evidence>
<evidence type="ECO:0000313" key="3">
    <source>
        <dbReference type="EMBL" id="QNG55901.1"/>
    </source>
</evidence>
<dbReference type="Proteomes" id="UP000515728">
    <property type="component" value="Chromosome"/>
</dbReference>
<evidence type="ECO:0000256" key="1">
    <source>
        <dbReference type="SAM" id="MobiDB-lite"/>
    </source>
</evidence>
<evidence type="ECO:0008006" key="5">
    <source>
        <dbReference type="Google" id="ProtNLM"/>
    </source>
</evidence>
<reference evidence="3 4" key="1">
    <citation type="submission" date="2020-08" db="EMBL/GenBank/DDBJ databases">
        <authorList>
            <person name="Mo P."/>
        </authorList>
    </citation>
    <scope>NUCLEOTIDE SEQUENCE [LARGE SCALE GENOMIC DNA]</scope>
    <source>
        <strain evidence="3 4">CGMCC 4.1532</strain>
    </source>
</reference>
<feature type="region of interest" description="Disordered" evidence="1">
    <location>
        <begin position="18"/>
        <end position="37"/>
    </location>
</feature>
<gene>
    <name evidence="3" type="ORF">H6H00_28230</name>
</gene>
<organism evidence="3 4">
    <name type="scientific">Pseudonocardia petroleophila</name>
    <dbReference type="NCBI Taxonomy" id="37331"/>
    <lineage>
        <taxon>Bacteria</taxon>
        <taxon>Bacillati</taxon>
        <taxon>Actinomycetota</taxon>
        <taxon>Actinomycetes</taxon>
        <taxon>Pseudonocardiales</taxon>
        <taxon>Pseudonocardiaceae</taxon>
        <taxon>Pseudonocardia</taxon>
    </lineage>
</organism>
<dbReference type="Gene3D" id="2.60.40.420">
    <property type="entry name" value="Cupredoxins - blue copper proteins"/>
    <property type="match status" value="1"/>
</dbReference>
<dbReference type="EMBL" id="CP060131">
    <property type="protein sequence ID" value="QNG55901.1"/>
    <property type="molecule type" value="Genomic_DNA"/>
</dbReference>
<sequence length="132" mass="13149">MVTAALVGALVLTTGCGAPQATPPASAPTTTDPAADSRAMSTAVPTAAVIALTFADGRSDRAADRIAVALGEAVELTVTSDVADEVHLHGYDLSAPVTAGGSATLSFTADIPGVFEIELEESGEPLARLEVS</sequence>
<dbReference type="AlphaFoldDB" id="A0A7G7MSZ0"/>
<dbReference type="KEGG" id="ppel:H6H00_28230"/>
<accession>A0A7G7MSZ0</accession>
<proteinExistence type="predicted"/>
<feature type="compositionally biased region" description="Low complexity" evidence="1">
    <location>
        <begin position="27"/>
        <end position="37"/>
    </location>
</feature>
<name>A0A7G7MSZ0_9PSEU</name>
<protein>
    <recommendedName>
        <fullName evidence="5">Cupredoxin-like domain-containing protein</fullName>
    </recommendedName>
</protein>
<keyword evidence="2" id="KW-0732">Signal</keyword>